<proteinExistence type="predicted"/>
<dbReference type="AlphaFoldDB" id="A0A367KSG3"/>
<evidence type="ECO:0000313" key="2">
    <source>
        <dbReference type="EMBL" id="RCI05131.1"/>
    </source>
</evidence>
<protein>
    <submittedName>
        <fullName evidence="2">Uncharacterized protein</fullName>
    </submittedName>
</protein>
<dbReference type="EMBL" id="PJQM01000472">
    <property type="protein sequence ID" value="RCI05131.1"/>
    <property type="molecule type" value="Genomic_DNA"/>
</dbReference>
<dbReference type="InterPro" id="IPR029058">
    <property type="entry name" value="AB_hydrolase_fold"/>
</dbReference>
<sequence length="273" mass="31256">MSLFQKLKSWVTFTALAFAFTFPKASYVQKVIHYLQIVFFRKRSDWILEDSRGYWIAENFKYDAKKEAIADRIIEADVILFWIPGGGFRFDPSRLYVPTFATWMRALETEKGLKSMVFIPNYRREQLFPAAIKDIADAYDWLINTLQVDPSKVIIGADDAGEKENEDEYDYTVPELEYEDNLSPFGYLNSSIPMGSFLPNRMLIYLGGNEVLLDEGGAFASKAREGGIQVIVTQEPTGIHLWSMLPDVLSSESHIKQNVTDRFVEFVAGVLRK</sequence>
<keyword evidence="1" id="KW-0378">Hydrolase</keyword>
<reference evidence="2 3" key="1">
    <citation type="journal article" date="2018" name="G3 (Bethesda)">
        <title>Phylogenetic and Phylogenomic Definition of Rhizopus Species.</title>
        <authorList>
            <person name="Gryganskyi A.P."/>
            <person name="Golan J."/>
            <person name="Dolatabadi S."/>
            <person name="Mondo S."/>
            <person name="Robb S."/>
            <person name="Idnurm A."/>
            <person name="Muszewska A."/>
            <person name="Steczkiewicz K."/>
            <person name="Masonjones S."/>
            <person name="Liao H.L."/>
            <person name="Gajdeczka M.T."/>
            <person name="Anike F."/>
            <person name="Vuek A."/>
            <person name="Anishchenko I.M."/>
            <person name="Voigt K."/>
            <person name="de Hoog G.S."/>
            <person name="Smith M.E."/>
            <person name="Heitman J."/>
            <person name="Vilgalys R."/>
            <person name="Stajich J.E."/>
        </authorList>
    </citation>
    <scope>NUCLEOTIDE SEQUENCE [LARGE SCALE GENOMIC DNA]</scope>
    <source>
        <strain evidence="2 3">LSU 92-RS-03</strain>
    </source>
</reference>
<dbReference type="GO" id="GO:0016787">
    <property type="term" value="F:hydrolase activity"/>
    <property type="evidence" value="ECO:0007669"/>
    <property type="project" value="UniProtKB-KW"/>
</dbReference>
<keyword evidence="3" id="KW-1185">Reference proteome</keyword>
<comment type="caution">
    <text evidence="2">The sequence shown here is derived from an EMBL/GenBank/DDBJ whole genome shotgun (WGS) entry which is preliminary data.</text>
</comment>
<dbReference type="PANTHER" id="PTHR48081">
    <property type="entry name" value="AB HYDROLASE SUPERFAMILY PROTEIN C4A8.06C"/>
    <property type="match status" value="1"/>
</dbReference>
<dbReference type="Gene3D" id="3.40.50.1820">
    <property type="entry name" value="alpha/beta hydrolase"/>
    <property type="match status" value="2"/>
</dbReference>
<dbReference type="PANTHER" id="PTHR48081:SF8">
    <property type="entry name" value="ALPHA_BETA HYDROLASE FOLD-3 DOMAIN-CONTAINING PROTEIN-RELATED"/>
    <property type="match status" value="1"/>
</dbReference>
<dbReference type="Proteomes" id="UP000253551">
    <property type="component" value="Unassembled WGS sequence"/>
</dbReference>
<dbReference type="InterPro" id="IPR050300">
    <property type="entry name" value="GDXG_lipolytic_enzyme"/>
</dbReference>
<evidence type="ECO:0000313" key="3">
    <source>
        <dbReference type="Proteomes" id="UP000253551"/>
    </source>
</evidence>
<gene>
    <name evidence="2" type="ORF">CU098_012910</name>
</gene>
<name>A0A367KSG3_RHIST</name>
<dbReference type="OrthoDB" id="408631at2759"/>
<dbReference type="SUPFAM" id="SSF53474">
    <property type="entry name" value="alpha/beta-Hydrolases"/>
    <property type="match status" value="1"/>
</dbReference>
<organism evidence="2 3">
    <name type="scientific">Rhizopus stolonifer</name>
    <name type="common">Rhizopus nigricans</name>
    <dbReference type="NCBI Taxonomy" id="4846"/>
    <lineage>
        <taxon>Eukaryota</taxon>
        <taxon>Fungi</taxon>
        <taxon>Fungi incertae sedis</taxon>
        <taxon>Mucoromycota</taxon>
        <taxon>Mucoromycotina</taxon>
        <taxon>Mucoromycetes</taxon>
        <taxon>Mucorales</taxon>
        <taxon>Mucorineae</taxon>
        <taxon>Rhizopodaceae</taxon>
        <taxon>Rhizopus</taxon>
    </lineage>
</organism>
<dbReference type="STRING" id="4846.A0A367KSG3"/>
<evidence type="ECO:0000256" key="1">
    <source>
        <dbReference type="ARBA" id="ARBA00022801"/>
    </source>
</evidence>
<accession>A0A367KSG3</accession>